<keyword evidence="1" id="KW-0808">Transferase</keyword>
<protein>
    <recommendedName>
        <fullName evidence="3">Phospholipid/glycerol acyltransferase domain-containing protein</fullName>
    </recommendedName>
</protein>
<dbReference type="GO" id="GO:0006654">
    <property type="term" value="P:phosphatidic acid biosynthetic process"/>
    <property type="evidence" value="ECO:0007669"/>
    <property type="project" value="TreeGrafter"/>
</dbReference>
<evidence type="ECO:0000259" key="3">
    <source>
        <dbReference type="SMART" id="SM00563"/>
    </source>
</evidence>
<dbReference type="InterPro" id="IPR002123">
    <property type="entry name" value="Plipid/glycerol_acylTrfase"/>
</dbReference>
<reference evidence="4" key="1">
    <citation type="submission" date="2018-05" db="EMBL/GenBank/DDBJ databases">
        <authorList>
            <person name="Lanie J.A."/>
            <person name="Ng W.-L."/>
            <person name="Kazmierczak K.M."/>
            <person name="Andrzejewski T.M."/>
            <person name="Davidsen T.M."/>
            <person name="Wayne K.J."/>
            <person name="Tettelin H."/>
            <person name="Glass J.I."/>
            <person name="Rusch D."/>
            <person name="Podicherti R."/>
            <person name="Tsui H.-C.T."/>
            <person name="Winkler M.E."/>
        </authorList>
    </citation>
    <scope>NUCLEOTIDE SEQUENCE</scope>
</reference>
<feature type="domain" description="Phospholipid/glycerol acyltransferase" evidence="3">
    <location>
        <begin position="53"/>
        <end position="165"/>
    </location>
</feature>
<keyword evidence="2" id="KW-0012">Acyltransferase</keyword>
<dbReference type="SMART" id="SM00563">
    <property type="entry name" value="PlsC"/>
    <property type="match status" value="1"/>
</dbReference>
<dbReference type="Pfam" id="PF01553">
    <property type="entry name" value="Acyltransferase"/>
    <property type="match status" value="1"/>
</dbReference>
<sequence>MALNPQERAHRTSAAWTAGPVYAAVRTLVRCLLWPYFRVRATGREHIPASGPVILAPVHRSNLDSFLLSPLTPRRLRALAKVSLFKARPLAWFLASLGAFPVRREAADRESMRAARDLLTEGNLLLVFPEGTRHDGPRIAELFDGTAWLAAKAGARVVPVGVAGSGEAMPTGAKFPRRHSIRILVHPALEPPAADARRSVLREWTANLESSLQAALDEANATL</sequence>
<dbReference type="CDD" id="cd07989">
    <property type="entry name" value="LPLAT_AGPAT-like"/>
    <property type="match status" value="1"/>
</dbReference>
<dbReference type="GO" id="GO:0003841">
    <property type="term" value="F:1-acylglycerol-3-phosphate O-acyltransferase activity"/>
    <property type="evidence" value="ECO:0007669"/>
    <property type="project" value="TreeGrafter"/>
</dbReference>
<dbReference type="AlphaFoldDB" id="A0A382MIK3"/>
<dbReference type="EMBL" id="UINC01093280">
    <property type="protein sequence ID" value="SVC47577.1"/>
    <property type="molecule type" value="Genomic_DNA"/>
</dbReference>
<dbReference type="PANTHER" id="PTHR10434:SF11">
    <property type="entry name" value="1-ACYL-SN-GLYCEROL-3-PHOSPHATE ACYLTRANSFERASE"/>
    <property type="match status" value="1"/>
</dbReference>
<accession>A0A382MIK3</accession>
<evidence type="ECO:0000256" key="1">
    <source>
        <dbReference type="ARBA" id="ARBA00022679"/>
    </source>
</evidence>
<dbReference type="PANTHER" id="PTHR10434">
    <property type="entry name" value="1-ACYL-SN-GLYCEROL-3-PHOSPHATE ACYLTRANSFERASE"/>
    <property type="match status" value="1"/>
</dbReference>
<gene>
    <name evidence="4" type="ORF">METZ01_LOCUS300431</name>
</gene>
<evidence type="ECO:0000256" key="2">
    <source>
        <dbReference type="ARBA" id="ARBA00023315"/>
    </source>
</evidence>
<organism evidence="4">
    <name type="scientific">marine metagenome</name>
    <dbReference type="NCBI Taxonomy" id="408172"/>
    <lineage>
        <taxon>unclassified sequences</taxon>
        <taxon>metagenomes</taxon>
        <taxon>ecological metagenomes</taxon>
    </lineage>
</organism>
<dbReference type="SUPFAM" id="SSF69593">
    <property type="entry name" value="Glycerol-3-phosphate (1)-acyltransferase"/>
    <property type="match status" value="1"/>
</dbReference>
<evidence type="ECO:0000313" key="4">
    <source>
        <dbReference type="EMBL" id="SVC47577.1"/>
    </source>
</evidence>
<name>A0A382MIK3_9ZZZZ</name>
<proteinExistence type="predicted"/>